<dbReference type="Pfam" id="PF00005">
    <property type="entry name" value="ABC_tran"/>
    <property type="match status" value="1"/>
</dbReference>
<dbReference type="SMART" id="SM00382">
    <property type="entry name" value="AAA"/>
    <property type="match status" value="1"/>
</dbReference>
<dbReference type="PROSITE" id="PS00211">
    <property type="entry name" value="ABC_TRANSPORTER_1"/>
    <property type="match status" value="1"/>
</dbReference>
<comment type="similarity">
    <text evidence="2">Belongs to the ABC transporter superfamily. Drug exporter-2 (TC 3.A.1.117) family.</text>
</comment>
<evidence type="ECO:0000256" key="6">
    <source>
        <dbReference type="ARBA" id="ARBA00022840"/>
    </source>
</evidence>
<evidence type="ECO:0000259" key="8">
    <source>
        <dbReference type="PROSITE" id="PS50893"/>
    </source>
</evidence>
<dbReference type="OrthoDB" id="9802264at2"/>
<feature type="domain" description="ABC transporter" evidence="8">
    <location>
        <begin position="2"/>
        <end position="239"/>
    </location>
</feature>
<keyword evidence="4" id="KW-1003">Cell membrane</keyword>
<dbReference type="PANTHER" id="PTHR43166:SF35">
    <property type="entry name" value="L-CYSTINE IMPORT ATP-BINDING PROTEIN TCYN"/>
    <property type="match status" value="1"/>
</dbReference>
<evidence type="ECO:0000256" key="4">
    <source>
        <dbReference type="ARBA" id="ARBA00022475"/>
    </source>
</evidence>
<accession>A0A2S9IEK8</accession>
<keyword evidence="3" id="KW-0813">Transport</keyword>
<gene>
    <name evidence="9" type="ORF">CQW29_05140</name>
</gene>
<dbReference type="PIRSF" id="PIRSF039085">
    <property type="entry name" value="ABC_ATPase_HisP"/>
    <property type="match status" value="1"/>
</dbReference>
<dbReference type="EMBL" id="PDET01000003">
    <property type="protein sequence ID" value="PRD16208.1"/>
    <property type="molecule type" value="Genomic_DNA"/>
</dbReference>
<comment type="caution">
    <text evidence="9">The sequence shown here is derived from an EMBL/GenBank/DDBJ whole genome shotgun (WGS) entry which is preliminary data.</text>
</comment>
<evidence type="ECO:0000313" key="10">
    <source>
        <dbReference type="Proteomes" id="UP000239181"/>
    </source>
</evidence>
<dbReference type="GO" id="GO:0015424">
    <property type="term" value="F:ABC-type amino acid transporter activity"/>
    <property type="evidence" value="ECO:0007669"/>
    <property type="project" value="InterPro"/>
</dbReference>
<evidence type="ECO:0000256" key="5">
    <source>
        <dbReference type="ARBA" id="ARBA00022741"/>
    </source>
</evidence>
<evidence type="ECO:0000256" key="3">
    <source>
        <dbReference type="ARBA" id="ARBA00022448"/>
    </source>
</evidence>
<dbReference type="RefSeq" id="WP_105591650.1">
    <property type="nucleotide sequence ID" value="NZ_PDET01000003.1"/>
</dbReference>
<dbReference type="PROSITE" id="PS50893">
    <property type="entry name" value="ABC_TRANSPORTER_2"/>
    <property type="match status" value="1"/>
</dbReference>
<sequence length="243" mass="27293">MIKVSGLNKKFKNYQALNDISFSVRRGEVVSIIGPSGSGKSTLLRSLNLLVKPDSGQLTIGDETVDAASLSHRNTTRFRRQSAMVFQHYNLFKNKTALENISEVLIYGRGYRRDEARDRGMELLTSVGLAHKADAWPITLSGGQQQRVGIARALSLEPEALLLDEPTSSLDPELRRDILNLIASLAERSLTMLIVTHEMKFARDISQRIFFMEQGRILEQGAPDVLFDPVTENRAHRFLHEFA</sequence>
<dbReference type="Proteomes" id="UP000239181">
    <property type="component" value="Unassembled WGS sequence"/>
</dbReference>
<dbReference type="InterPro" id="IPR017871">
    <property type="entry name" value="ABC_transporter-like_CS"/>
</dbReference>
<evidence type="ECO:0000256" key="2">
    <source>
        <dbReference type="ARBA" id="ARBA00006526"/>
    </source>
</evidence>
<name>A0A2S9IEK8_9GAMM</name>
<reference evidence="9 10" key="1">
    <citation type="submission" date="2017-10" db="EMBL/GenBank/DDBJ databases">
        <title>Draft genome of two endophytic bacteria isolated from 'guarana' Paullinia cupana (Mart.) Ducke.</title>
        <authorList>
            <person name="Siqueira K.A."/>
            <person name="Liotti R.G."/>
            <person name="Mendes T.A."/>
            <person name="Soares M.A."/>
        </authorList>
    </citation>
    <scope>NUCLEOTIDE SEQUENCE [LARGE SCALE GENOMIC DNA]</scope>
    <source>
        <strain evidence="9 10">342</strain>
    </source>
</reference>
<dbReference type="Gene3D" id="3.40.50.300">
    <property type="entry name" value="P-loop containing nucleotide triphosphate hydrolases"/>
    <property type="match status" value="1"/>
</dbReference>
<dbReference type="GO" id="GO:0005886">
    <property type="term" value="C:plasma membrane"/>
    <property type="evidence" value="ECO:0007669"/>
    <property type="project" value="UniProtKB-SubCell"/>
</dbReference>
<dbReference type="GO" id="GO:0005524">
    <property type="term" value="F:ATP binding"/>
    <property type="evidence" value="ECO:0007669"/>
    <property type="project" value="UniProtKB-KW"/>
</dbReference>
<dbReference type="InterPro" id="IPR050086">
    <property type="entry name" value="MetN_ABC_transporter-like"/>
</dbReference>
<dbReference type="PANTHER" id="PTHR43166">
    <property type="entry name" value="AMINO ACID IMPORT ATP-BINDING PROTEIN"/>
    <property type="match status" value="1"/>
</dbReference>
<proteinExistence type="inferred from homology"/>
<dbReference type="InterPro" id="IPR003439">
    <property type="entry name" value="ABC_transporter-like_ATP-bd"/>
</dbReference>
<comment type="subcellular location">
    <subcellularLocation>
        <location evidence="1">Cell inner membrane</location>
        <topology evidence="1">Peripheral membrane protein</topology>
    </subcellularLocation>
</comment>
<evidence type="ECO:0000313" key="9">
    <source>
        <dbReference type="EMBL" id="PRD16208.1"/>
    </source>
</evidence>
<evidence type="ECO:0000256" key="7">
    <source>
        <dbReference type="ARBA" id="ARBA00023136"/>
    </source>
</evidence>
<protein>
    <submittedName>
        <fullName evidence="9">Amino acid ABC transporter ATP-binding protein</fullName>
    </submittedName>
</protein>
<dbReference type="SUPFAM" id="SSF52540">
    <property type="entry name" value="P-loop containing nucleoside triphosphate hydrolases"/>
    <property type="match status" value="1"/>
</dbReference>
<keyword evidence="10" id="KW-1185">Reference proteome</keyword>
<keyword evidence="7" id="KW-0472">Membrane</keyword>
<keyword evidence="5" id="KW-0547">Nucleotide-binding</keyword>
<dbReference type="GO" id="GO:0016887">
    <property type="term" value="F:ATP hydrolysis activity"/>
    <property type="evidence" value="ECO:0007669"/>
    <property type="project" value="InterPro"/>
</dbReference>
<dbReference type="InterPro" id="IPR030679">
    <property type="entry name" value="ABC_ATPase_HisP-typ"/>
</dbReference>
<organism evidence="9 10">
    <name type="scientific">Pantoea coffeiphila</name>
    <dbReference type="NCBI Taxonomy" id="1465635"/>
    <lineage>
        <taxon>Bacteria</taxon>
        <taxon>Pseudomonadati</taxon>
        <taxon>Pseudomonadota</taxon>
        <taxon>Gammaproteobacteria</taxon>
        <taxon>Enterobacterales</taxon>
        <taxon>Erwiniaceae</taxon>
        <taxon>Pantoea</taxon>
    </lineage>
</organism>
<dbReference type="InterPro" id="IPR003593">
    <property type="entry name" value="AAA+_ATPase"/>
</dbReference>
<keyword evidence="6 9" id="KW-0067">ATP-binding</keyword>
<dbReference type="AlphaFoldDB" id="A0A2S9IEK8"/>
<evidence type="ECO:0000256" key="1">
    <source>
        <dbReference type="ARBA" id="ARBA00004417"/>
    </source>
</evidence>
<dbReference type="InterPro" id="IPR027417">
    <property type="entry name" value="P-loop_NTPase"/>
</dbReference>